<dbReference type="AlphaFoldDB" id="X1CHM4"/>
<proteinExistence type="predicted"/>
<gene>
    <name evidence="1" type="ORF">S01H4_38563</name>
</gene>
<name>X1CHM4_9ZZZZ</name>
<accession>X1CHM4</accession>
<comment type="caution">
    <text evidence="1">The sequence shown here is derived from an EMBL/GenBank/DDBJ whole genome shotgun (WGS) entry which is preliminary data.</text>
</comment>
<dbReference type="EMBL" id="BART01020811">
    <property type="protein sequence ID" value="GAG92582.1"/>
    <property type="molecule type" value="Genomic_DNA"/>
</dbReference>
<evidence type="ECO:0000313" key="1">
    <source>
        <dbReference type="EMBL" id="GAG92582.1"/>
    </source>
</evidence>
<protein>
    <submittedName>
        <fullName evidence="1">Uncharacterized protein</fullName>
    </submittedName>
</protein>
<sequence length="40" mass="4722">MTELEELTKIRKLLEWLVRDKMRTVQGAEFKESDVGVLTK</sequence>
<organism evidence="1">
    <name type="scientific">marine sediment metagenome</name>
    <dbReference type="NCBI Taxonomy" id="412755"/>
    <lineage>
        <taxon>unclassified sequences</taxon>
        <taxon>metagenomes</taxon>
        <taxon>ecological metagenomes</taxon>
    </lineage>
</organism>
<reference evidence="1" key="1">
    <citation type="journal article" date="2014" name="Front. Microbiol.">
        <title>High frequency of phylogenetically diverse reductive dehalogenase-homologous genes in deep subseafloor sedimentary metagenomes.</title>
        <authorList>
            <person name="Kawai M."/>
            <person name="Futagami T."/>
            <person name="Toyoda A."/>
            <person name="Takaki Y."/>
            <person name="Nishi S."/>
            <person name="Hori S."/>
            <person name="Arai W."/>
            <person name="Tsubouchi T."/>
            <person name="Morono Y."/>
            <person name="Uchiyama I."/>
            <person name="Ito T."/>
            <person name="Fujiyama A."/>
            <person name="Inagaki F."/>
            <person name="Takami H."/>
        </authorList>
    </citation>
    <scope>NUCLEOTIDE SEQUENCE</scope>
    <source>
        <strain evidence="1">Expedition CK06-06</strain>
    </source>
</reference>